<evidence type="ECO:0000313" key="1">
    <source>
        <dbReference type="EMBL" id="KAL2552792.1"/>
    </source>
</evidence>
<reference evidence="2" key="1">
    <citation type="submission" date="2024-07" db="EMBL/GenBank/DDBJ databases">
        <title>Two chromosome-level genome assemblies of Korean endemic species Abeliophyllum distichum and Forsythia ovata (Oleaceae).</title>
        <authorList>
            <person name="Jang H."/>
        </authorList>
    </citation>
    <scope>NUCLEOTIDE SEQUENCE [LARGE SCALE GENOMIC DNA]</scope>
</reference>
<dbReference type="Proteomes" id="UP001604277">
    <property type="component" value="Unassembled WGS sequence"/>
</dbReference>
<keyword evidence="2" id="KW-1185">Reference proteome</keyword>
<dbReference type="EMBL" id="JBFOLJ010000002">
    <property type="protein sequence ID" value="KAL2552792.1"/>
    <property type="molecule type" value="Genomic_DNA"/>
</dbReference>
<sequence length="108" mass="12565">MAWQKKPLVQYQNMLNNVKEKTMKPSFIFEGVKTSWQQLWSNPEHRRLSQSSMYFECNTRNPSTGPLSLATSTINNCIIKQLVERKREGYTTSDPRRLAFTDLLPLVA</sequence>
<protein>
    <submittedName>
        <fullName evidence="1">Uncharacterized protein</fullName>
    </submittedName>
</protein>
<proteinExistence type="predicted"/>
<evidence type="ECO:0000313" key="2">
    <source>
        <dbReference type="Proteomes" id="UP001604277"/>
    </source>
</evidence>
<accession>A0ABD1WSW4</accession>
<gene>
    <name evidence="1" type="ORF">Fot_06411</name>
</gene>
<name>A0ABD1WSW4_9LAMI</name>
<comment type="caution">
    <text evidence="1">The sequence shown here is derived from an EMBL/GenBank/DDBJ whole genome shotgun (WGS) entry which is preliminary data.</text>
</comment>
<organism evidence="1 2">
    <name type="scientific">Forsythia ovata</name>
    <dbReference type="NCBI Taxonomy" id="205694"/>
    <lineage>
        <taxon>Eukaryota</taxon>
        <taxon>Viridiplantae</taxon>
        <taxon>Streptophyta</taxon>
        <taxon>Embryophyta</taxon>
        <taxon>Tracheophyta</taxon>
        <taxon>Spermatophyta</taxon>
        <taxon>Magnoliopsida</taxon>
        <taxon>eudicotyledons</taxon>
        <taxon>Gunneridae</taxon>
        <taxon>Pentapetalae</taxon>
        <taxon>asterids</taxon>
        <taxon>lamiids</taxon>
        <taxon>Lamiales</taxon>
        <taxon>Oleaceae</taxon>
        <taxon>Forsythieae</taxon>
        <taxon>Forsythia</taxon>
    </lineage>
</organism>
<dbReference type="AlphaFoldDB" id="A0ABD1WSW4"/>